<organism evidence="1 2">
    <name type="scientific">Trichonephila clavata</name>
    <name type="common">Joro spider</name>
    <name type="synonym">Nephila clavata</name>
    <dbReference type="NCBI Taxonomy" id="2740835"/>
    <lineage>
        <taxon>Eukaryota</taxon>
        <taxon>Metazoa</taxon>
        <taxon>Ecdysozoa</taxon>
        <taxon>Arthropoda</taxon>
        <taxon>Chelicerata</taxon>
        <taxon>Arachnida</taxon>
        <taxon>Araneae</taxon>
        <taxon>Araneomorphae</taxon>
        <taxon>Entelegynae</taxon>
        <taxon>Araneoidea</taxon>
        <taxon>Nephilidae</taxon>
        <taxon>Trichonephila</taxon>
    </lineage>
</organism>
<dbReference type="Proteomes" id="UP000887116">
    <property type="component" value="Unassembled WGS sequence"/>
</dbReference>
<keyword evidence="2" id="KW-1185">Reference proteome</keyword>
<evidence type="ECO:0000313" key="2">
    <source>
        <dbReference type="Proteomes" id="UP000887116"/>
    </source>
</evidence>
<comment type="caution">
    <text evidence="1">The sequence shown here is derived from an EMBL/GenBank/DDBJ whole genome shotgun (WGS) entry which is preliminary data.</text>
</comment>
<proteinExistence type="predicted"/>
<dbReference type="AlphaFoldDB" id="A0A8X6IFS2"/>
<name>A0A8X6IFS2_TRICU</name>
<dbReference type="OrthoDB" id="6424180at2759"/>
<gene>
    <name evidence="1" type="primary">AVEN_259107_1</name>
    <name evidence="1" type="ORF">TNCT_708591</name>
</gene>
<accession>A0A8X6IFS2</accession>
<dbReference type="EMBL" id="BMAO01021651">
    <property type="protein sequence ID" value="GFQ76410.1"/>
    <property type="molecule type" value="Genomic_DNA"/>
</dbReference>
<protein>
    <submittedName>
        <fullName evidence="1">Uncharacterized protein</fullName>
    </submittedName>
</protein>
<evidence type="ECO:0000313" key="1">
    <source>
        <dbReference type="EMBL" id="GFQ76410.1"/>
    </source>
</evidence>
<sequence>MFHRQKNYLRNQIKEESTYFIRFRITDFDLFLAVRSLSHQARLSPFSCYLTETTLLLCISHRIEVLPLLKFCFNSRDQFVAAQCVLCDFYRFSATVLACNGKTSALMSNITSTEAVCIISNCLQQVRQGQPQFTGRRRRDASDVSKMVETSSDVDGLESAMSREFDDPNISSEKNDLADTLPSMKEFLNQYTFIDERSARELEDQVVDRIEVTVSEEDETFDDI</sequence>
<reference evidence="1" key="1">
    <citation type="submission" date="2020-07" db="EMBL/GenBank/DDBJ databases">
        <title>Multicomponent nature underlies the extraordinary mechanical properties of spider dragline silk.</title>
        <authorList>
            <person name="Kono N."/>
            <person name="Nakamura H."/>
            <person name="Mori M."/>
            <person name="Yoshida Y."/>
            <person name="Ohtoshi R."/>
            <person name="Malay A.D."/>
            <person name="Moran D.A.P."/>
            <person name="Tomita M."/>
            <person name="Numata K."/>
            <person name="Arakawa K."/>
        </authorList>
    </citation>
    <scope>NUCLEOTIDE SEQUENCE</scope>
</reference>